<evidence type="ECO:0000313" key="2">
    <source>
        <dbReference type="Proteomes" id="UP000004982"/>
    </source>
</evidence>
<accession>A0AA36UN06</accession>
<organism evidence="1 2">
    <name type="scientific">Neisseria macacae ATCC 33926</name>
    <dbReference type="NCBI Taxonomy" id="997348"/>
    <lineage>
        <taxon>Bacteria</taxon>
        <taxon>Pseudomonadati</taxon>
        <taxon>Pseudomonadota</taxon>
        <taxon>Betaproteobacteria</taxon>
        <taxon>Neisseriales</taxon>
        <taxon>Neisseriaceae</taxon>
        <taxon>Neisseria</taxon>
    </lineage>
</organism>
<evidence type="ECO:0000313" key="1">
    <source>
        <dbReference type="EMBL" id="EGQ78410.1"/>
    </source>
</evidence>
<dbReference type="EMBL" id="AFQE01000014">
    <property type="protein sequence ID" value="EGQ78410.1"/>
    <property type="molecule type" value="Genomic_DNA"/>
</dbReference>
<sequence length="44" mass="5232">MNEIRFNPAKHLINKGRLNVSDDLFKPRLCKSKQKIFAILRKIH</sequence>
<dbReference type="AlphaFoldDB" id="A0AA36UN06"/>
<dbReference type="Proteomes" id="UP000004982">
    <property type="component" value="Unassembled WGS sequence"/>
</dbReference>
<name>A0AA36UN06_9NEIS</name>
<comment type="caution">
    <text evidence="1">The sequence shown here is derived from an EMBL/GenBank/DDBJ whole genome shotgun (WGS) entry which is preliminary data.</text>
</comment>
<protein>
    <submittedName>
        <fullName evidence="1">Uncharacterized protein</fullName>
    </submittedName>
</protein>
<reference evidence="1 2" key="1">
    <citation type="submission" date="2011-05" db="EMBL/GenBank/DDBJ databases">
        <authorList>
            <person name="Muzny D."/>
            <person name="Qin X."/>
            <person name="Deng J."/>
            <person name="Jiang H."/>
            <person name="Liu Y."/>
            <person name="Qu J."/>
            <person name="Song X.-Z."/>
            <person name="Zhang L."/>
            <person name="Thornton R."/>
            <person name="Coyle M."/>
            <person name="Francisco L."/>
            <person name="Jackson L."/>
            <person name="Javaid M."/>
            <person name="Korchina V."/>
            <person name="Kovar C."/>
            <person name="Mata R."/>
            <person name="Mathew T."/>
            <person name="Ngo R."/>
            <person name="Nguyen L."/>
            <person name="Nguyen N."/>
            <person name="Okwuonu G."/>
            <person name="Ongeri F."/>
            <person name="Pham C."/>
            <person name="Simmons D."/>
            <person name="Wilczek-Boney K."/>
            <person name="Hale W."/>
            <person name="Jakkamsetti A."/>
            <person name="Pham P."/>
            <person name="Ruth R."/>
            <person name="San Lucas F."/>
            <person name="Warren J."/>
            <person name="Zhang J."/>
            <person name="Zhao Z."/>
            <person name="Zhou C."/>
            <person name="Zhu D."/>
            <person name="Lee S."/>
            <person name="Bess C."/>
            <person name="Blankenburg K."/>
            <person name="Forbes L."/>
            <person name="Fu Q."/>
            <person name="Gubbala S."/>
            <person name="Hirani K."/>
            <person name="Jayaseelan J.C."/>
            <person name="Lara F."/>
            <person name="Munidasa M."/>
            <person name="Palculict T."/>
            <person name="Patil S."/>
            <person name="Pu L.-L."/>
            <person name="Saada N."/>
            <person name="Tang L."/>
            <person name="Weissenberger G."/>
            <person name="Zhu Y."/>
            <person name="Hemphill L."/>
            <person name="Shang Y."/>
            <person name="Youmans B."/>
            <person name="Ayvaz T."/>
            <person name="Ross M."/>
            <person name="Santibanez J."/>
            <person name="Aqrawi P."/>
            <person name="Gross S."/>
            <person name="Joshi V."/>
            <person name="Fowler G."/>
            <person name="Nazareth L."/>
            <person name="Reid J."/>
            <person name="Worley K."/>
            <person name="Petrosino J."/>
            <person name="Highlander S."/>
            <person name="Gibbs R."/>
        </authorList>
    </citation>
    <scope>NUCLEOTIDE SEQUENCE [LARGE SCALE GENOMIC DNA]</scope>
    <source>
        <strain evidence="1 2">ATCC 33926</strain>
    </source>
</reference>
<gene>
    <name evidence="1" type="ORF">HMPREF9418_0206</name>
</gene>
<proteinExistence type="predicted"/>